<dbReference type="PATRIC" id="fig|1423726.3.peg.2491"/>
<dbReference type="CDD" id="cd00959">
    <property type="entry name" value="DeoC"/>
    <property type="match status" value="1"/>
</dbReference>
<dbReference type="GO" id="GO:0006018">
    <property type="term" value="P:2-deoxyribose 1-phosphate catabolic process"/>
    <property type="evidence" value="ECO:0007669"/>
    <property type="project" value="UniProtKB-UniRule"/>
</dbReference>
<protein>
    <recommendedName>
        <fullName evidence="7">Deoxyribose-phosphate aldolase</fullName>
        <shortName evidence="7">DERA</shortName>
        <ecNumber evidence="7">4.1.2.4</ecNumber>
    </recommendedName>
    <alternativeName>
        <fullName evidence="7">2-deoxy-D-ribose 5-phosphate aldolase</fullName>
    </alternativeName>
    <alternativeName>
        <fullName evidence="7">Phosphodeoxyriboaldolase</fullName>
        <shortName evidence="7">Deoxyriboaldolase</shortName>
    </alternativeName>
</protein>
<feature type="active site" description="Proton donor/acceptor" evidence="7">
    <location>
        <position position="95"/>
    </location>
</feature>
<dbReference type="GO" id="GO:0009264">
    <property type="term" value="P:deoxyribonucleotide catabolic process"/>
    <property type="evidence" value="ECO:0007669"/>
    <property type="project" value="UniProtKB-UniRule"/>
</dbReference>
<evidence type="ECO:0000256" key="6">
    <source>
        <dbReference type="ARBA" id="ARBA00056337"/>
    </source>
</evidence>
<evidence type="ECO:0000256" key="4">
    <source>
        <dbReference type="ARBA" id="ARBA00023270"/>
    </source>
</evidence>
<dbReference type="PIRSF" id="PIRSF001357">
    <property type="entry name" value="DeoC"/>
    <property type="match status" value="1"/>
</dbReference>
<name>A0A0R1GZK9_9LACO</name>
<organism evidence="8 9">
    <name type="scientific">Loigolactobacillus bifermentans DSM 20003</name>
    <dbReference type="NCBI Taxonomy" id="1423726"/>
    <lineage>
        <taxon>Bacteria</taxon>
        <taxon>Bacillati</taxon>
        <taxon>Bacillota</taxon>
        <taxon>Bacilli</taxon>
        <taxon>Lactobacillales</taxon>
        <taxon>Lactobacillaceae</taxon>
        <taxon>Loigolactobacillus</taxon>
    </lineage>
</organism>
<accession>A0A0R1GZK9</accession>
<dbReference type="PANTHER" id="PTHR10889:SF1">
    <property type="entry name" value="DEOXYRIBOSE-PHOSPHATE ALDOLASE"/>
    <property type="match status" value="1"/>
</dbReference>
<dbReference type="Proteomes" id="UP000051461">
    <property type="component" value="Unassembled WGS sequence"/>
</dbReference>
<dbReference type="OrthoDB" id="9778711at2"/>
<keyword evidence="3 7" id="KW-0456">Lyase</keyword>
<keyword evidence="4 7" id="KW-0704">Schiff base</keyword>
<dbReference type="SMART" id="SM01133">
    <property type="entry name" value="DeoC"/>
    <property type="match status" value="1"/>
</dbReference>
<sequence>MTAYTLDDFARLIDHTNLHADASPADMAQLCQEAKDYHFKMVAINQVQAKRCAEALKGTDIDTGAAIAFPLGQTTIAAKVFETQDAIANGANEIDYVLNITELKAGNDAYITDEMTQIVQVCHAANVPCKVIFENCYLTKAEITRAATIAKKVQPDFIKTATGFGTGGATVTDVRLMKQTVGPHVKVKAAGGIRNSDDFLAMIAAGADRIGTSAGIKIINALKQRMAVDHVNSIEMQR</sequence>
<dbReference type="Gene3D" id="3.20.20.70">
    <property type="entry name" value="Aldolase class I"/>
    <property type="match status" value="1"/>
</dbReference>
<comment type="function">
    <text evidence="6 7">Catalyzes a reversible aldol reaction between acetaldehyde and D-glyceraldehyde 3-phosphate to generate 2-deoxy-D-ribose 5-phosphate.</text>
</comment>
<comment type="caution">
    <text evidence="8">The sequence shown here is derived from an EMBL/GenBank/DDBJ whole genome shotgun (WGS) entry which is preliminary data.</text>
</comment>
<dbReference type="Pfam" id="PF01791">
    <property type="entry name" value="DeoC"/>
    <property type="match status" value="1"/>
</dbReference>
<reference evidence="8 9" key="1">
    <citation type="journal article" date="2015" name="Genome Announc.">
        <title>Expanding the biotechnology potential of lactobacilli through comparative genomics of 213 strains and associated genera.</title>
        <authorList>
            <person name="Sun Z."/>
            <person name="Harris H.M."/>
            <person name="McCann A."/>
            <person name="Guo C."/>
            <person name="Argimon S."/>
            <person name="Zhang W."/>
            <person name="Yang X."/>
            <person name="Jeffery I.B."/>
            <person name="Cooney J.C."/>
            <person name="Kagawa T.F."/>
            <person name="Liu W."/>
            <person name="Song Y."/>
            <person name="Salvetti E."/>
            <person name="Wrobel A."/>
            <person name="Rasinkangas P."/>
            <person name="Parkhill J."/>
            <person name="Rea M.C."/>
            <person name="O'Sullivan O."/>
            <person name="Ritari J."/>
            <person name="Douillard F.P."/>
            <person name="Paul Ross R."/>
            <person name="Yang R."/>
            <person name="Briner A.E."/>
            <person name="Felis G.E."/>
            <person name="de Vos W.M."/>
            <person name="Barrangou R."/>
            <person name="Klaenhammer T.R."/>
            <person name="Caufield P.W."/>
            <person name="Cui Y."/>
            <person name="Zhang H."/>
            <person name="O'Toole P.W."/>
        </authorList>
    </citation>
    <scope>NUCLEOTIDE SEQUENCE [LARGE SCALE GENOMIC DNA]</scope>
    <source>
        <strain evidence="8 9">DSM 20003</strain>
    </source>
</reference>
<dbReference type="InterPro" id="IPR011343">
    <property type="entry name" value="DeoC"/>
</dbReference>
<dbReference type="FunFam" id="3.20.20.70:FF:000044">
    <property type="entry name" value="Deoxyribose-phosphate aldolase"/>
    <property type="match status" value="1"/>
</dbReference>
<proteinExistence type="inferred from homology"/>
<dbReference type="SUPFAM" id="SSF51569">
    <property type="entry name" value="Aldolase"/>
    <property type="match status" value="1"/>
</dbReference>
<dbReference type="UniPathway" id="UPA00002">
    <property type="reaction ID" value="UER00468"/>
</dbReference>
<dbReference type="HAMAP" id="MF_00114">
    <property type="entry name" value="DeoC_type1"/>
    <property type="match status" value="1"/>
</dbReference>
<evidence type="ECO:0000256" key="2">
    <source>
        <dbReference type="ARBA" id="ARBA00022490"/>
    </source>
</evidence>
<evidence type="ECO:0000313" key="9">
    <source>
        <dbReference type="Proteomes" id="UP000051461"/>
    </source>
</evidence>
<comment type="similarity">
    <text evidence="1 7">Belongs to the DeoC/FbaB aldolase family. DeoC type 1 subfamily.</text>
</comment>
<dbReference type="InterPro" id="IPR028581">
    <property type="entry name" value="DeoC_typeI"/>
</dbReference>
<keyword evidence="9" id="KW-1185">Reference proteome</keyword>
<dbReference type="NCBIfam" id="TIGR00126">
    <property type="entry name" value="deoC"/>
    <property type="match status" value="1"/>
</dbReference>
<feature type="active site" description="Schiff-base intermediate with acetaldehyde" evidence="7">
    <location>
        <position position="159"/>
    </location>
</feature>
<dbReference type="AlphaFoldDB" id="A0A0R1GZK9"/>
<evidence type="ECO:0000256" key="7">
    <source>
        <dbReference type="HAMAP-Rule" id="MF_00114"/>
    </source>
</evidence>
<dbReference type="GO" id="GO:0005737">
    <property type="term" value="C:cytoplasm"/>
    <property type="evidence" value="ECO:0007669"/>
    <property type="project" value="UniProtKB-SubCell"/>
</dbReference>
<evidence type="ECO:0000256" key="1">
    <source>
        <dbReference type="ARBA" id="ARBA00010936"/>
    </source>
</evidence>
<evidence type="ECO:0000313" key="8">
    <source>
        <dbReference type="EMBL" id="KRK39432.1"/>
    </source>
</evidence>
<gene>
    <name evidence="7" type="primary">deoC</name>
    <name evidence="8" type="ORF">FC07_GL002399</name>
</gene>
<dbReference type="STRING" id="1423726.FC07_GL002399"/>
<comment type="subcellular location">
    <subcellularLocation>
        <location evidence="7">Cytoplasm</location>
    </subcellularLocation>
</comment>
<comment type="pathway">
    <text evidence="7">Carbohydrate degradation; 2-deoxy-D-ribose 1-phosphate degradation; D-glyceraldehyde 3-phosphate and acetaldehyde from 2-deoxy-alpha-D-ribose 1-phosphate: step 2/2.</text>
</comment>
<feature type="active site" description="Proton donor/acceptor" evidence="7">
    <location>
        <position position="188"/>
    </location>
</feature>
<dbReference type="GO" id="GO:0016052">
    <property type="term" value="P:carbohydrate catabolic process"/>
    <property type="evidence" value="ECO:0007669"/>
    <property type="project" value="TreeGrafter"/>
</dbReference>
<dbReference type="GO" id="GO:0004139">
    <property type="term" value="F:deoxyribose-phosphate aldolase activity"/>
    <property type="evidence" value="ECO:0007669"/>
    <property type="project" value="UniProtKB-UniRule"/>
</dbReference>
<dbReference type="EC" id="4.1.2.4" evidence="7"/>
<comment type="catalytic activity">
    <reaction evidence="5 7">
        <text>2-deoxy-D-ribose 5-phosphate = D-glyceraldehyde 3-phosphate + acetaldehyde</text>
        <dbReference type="Rhea" id="RHEA:12821"/>
        <dbReference type="ChEBI" id="CHEBI:15343"/>
        <dbReference type="ChEBI" id="CHEBI:59776"/>
        <dbReference type="ChEBI" id="CHEBI:62877"/>
        <dbReference type="EC" id="4.1.2.4"/>
    </reaction>
</comment>
<keyword evidence="2 7" id="KW-0963">Cytoplasm</keyword>
<dbReference type="RefSeq" id="WP_057904231.1">
    <property type="nucleotide sequence ID" value="NZ_AZDA01000043.1"/>
</dbReference>
<dbReference type="InterPro" id="IPR002915">
    <property type="entry name" value="DeoC/FbaB/LacD_aldolase"/>
</dbReference>
<dbReference type="PANTHER" id="PTHR10889">
    <property type="entry name" value="DEOXYRIBOSE-PHOSPHATE ALDOLASE"/>
    <property type="match status" value="1"/>
</dbReference>
<dbReference type="InterPro" id="IPR013785">
    <property type="entry name" value="Aldolase_TIM"/>
</dbReference>
<evidence type="ECO:0000256" key="5">
    <source>
        <dbReference type="ARBA" id="ARBA00048791"/>
    </source>
</evidence>
<evidence type="ECO:0000256" key="3">
    <source>
        <dbReference type="ARBA" id="ARBA00023239"/>
    </source>
</evidence>
<dbReference type="EMBL" id="AZDA01000043">
    <property type="protein sequence ID" value="KRK39432.1"/>
    <property type="molecule type" value="Genomic_DNA"/>
</dbReference>